<evidence type="ECO:0000313" key="6">
    <source>
        <dbReference type="EMBL" id="MEJ6009559.1"/>
    </source>
</evidence>
<proteinExistence type="inferred from homology"/>
<accession>A0ABU8S6G2</accession>
<dbReference type="GO" id="GO:0008168">
    <property type="term" value="F:methyltransferase activity"/>
    <property type="evidence" value="ECO:0007669"/>
    <property type="project" value="UniProtKB-KW"/>
</dbReference>
<evidence type="ECO:0000256" key="5">
    <source>
        <dbReference type="ARBA" id="ARBA00023098"/>
    </source>
</evidence>
<dbReference type="PIRSF" id="PIRSF003085">
    <property type="entry name" value="CMAS"/>
    <property type="match status" value="1"/>
</dbReference>
<evidence type="ECO:0000313" key="7">
    <source>
        <dbReference type="Proteomes" id="UP001379235"/>
    </source>
</evidence>
<gene>
    <name evidence="6" type="ORF">WG900_06470</name>
</gene>
<evidence type="ECO:0000256" key="2">
    <source>
        <dbReference type="ARBA" id="ARBA00022603"/>
    </source>
</evidence>
<reference evidence="6 7" key="1">
    <citation type="submission" date="2024-03" db="EMBL/GenBank/DDBJ databases">
        <authorList>
            <person name="Jo J.-H."/>
        </authorList>
    </citation>
    <scope>NUCLEOTIDE SEQUENCE [LARGE SCALE GENOMIC DNA]</scope>
    <source>
        <strain evidence="6 7">AS3R-12</strain>
    </source>
</reference>
<evidence type="ECO:0000256" key="4">
    <source>
        <dbReference type="ARBA" id="ARBA00022691"/>
    </source>
</evidence>
<evidence type="ECO:0000256" key="1">
    <source>
        <dbReference type="ARBA" id="ARBA00010815"/>
    </source>
</evidence>
<dbReference type="Proteomes" id="UP001379235">
    <property type="component" value="Unassembled WGS sequence"/>
</dbReference>
<evidence type="ECO:0000256" key="3">
    <source>
        <dbReference type="ARBA" id="ARBA00022679"/>
    </source>
</evidence>
<organism evidence="6 7">
    <name type="scientific">Novosphingobium aquae</name>
    <dbReference type="NCBI Taxonomy" id="3133435"/>
    <lineage>
        <taxon>Bacteria</taxon>
        <taxon>Pseudomonadati</taxon>
        <taxon>Pseudomonadota</taxon>
        <taxon>Alphaproteobacteria</taxon>
        <taxon>Sphingomonadales</taxon>
        <taxon>Sphingomonadaceae</taxon>
        <taxon>Novosphingobium</taxon>
    </lineage>
</organism>
<dbReference type="SUPFAM" id="SSF53335">
    <property type="entry name" value="S-adenosyl-L-methionine-dependent methyltransferases"/>
    <property type="match status" value="1"/>
</dbReference>
<dbReference type="Pfam" id="PF02353">
    <property type="entry name" value="CMAS"/>
    <property type="match status" value="1"/>
</dbReference>
<dbReference type="InterPro" id="IPR003333">
    <property type="entry name" value="CMAS"/>
</dbReference>
<dbReference type="PANTHER" id="PTHR43667:SF1">
    <property type="entry name" value="CYCLOPROPANE-FATTY-ACYL-PHOSPHOLIPID SYNTHASE"/>
    <property type="match status" value="1"/>
</dbReference>
<keyword evidence="3 6" id="KW-0808">Transferase</keyword>
<dbReference type="Gene3D" id="3.40.50.150">
    <property type="entry name" value="Vaccinia Virus protein VP39"/>
    <property type="match status" value="1"/>
</dbReference>
<keyword evidence="7" id="KW-1185">Reference proteome</keyword>
<comment type="caution">
    <text evidence="6">The sequence shown here is derived from an EMBL/GenBank/DDBJ whole genome shotgun (WGS) entry which is preliminary data.</text>
</comment>
<keyword evidence="5" id="KW-0443">Lipid metabolism</keyword>
<sequence length="419" mass="48567">MWLLDKMLRALIRKGRLVLTDHDGKIYTYGEPAADPLHIRLTDKGAALHIAKDPRIGAGEAYMDGRLVIEPPHDVRDFILFVMSQDSGDAVRARNPLRRVLDKVASRLDQNNYRARAAKNVEHHYDLTRRFYELFLDTDRQYTMAYWRDPNGTLEQAQLDKKALIAAKLRIEPGMRVLDIGSGWGGFGLFLNRHYGCEVLGVSLAPDQVRFANERAEAAGVADKVKFELTDYRDVNVQFDRIASVGMFEHVGLKNYDEYFSKTWDLLAPDGVMLTHTIGRLKQSGATDKWNRKYIFPGHYLPAVSEMSASLERTGWEIADLEMMRYHYAYTLAEWYRRATLHREEIEQLYDARFFRMWQFYLAGAEQGFRHGNLVNFQFQTVKRRNAVPNTRDYIEAEMLRLLAAEQAPEWHLEKHAAE</sequence>
<comment type="similarity">
    <text evidence="1">Belongs to the CFA/CMAS family.</text>
</comment>
<dbReference type="EC" id="2.1.1.-" evidence="6"/>
<dbReference type="InterPro" id="IPR029063">
    <property type="entry name" value="SAM-dependent_MTases_sf"/>
</dbReference>
<keyword evidence="2 6" id="KW-0489">Methyltransferase</keyword>
<protein>
    <submittedName>
        <fullName evidence="6">Cyclopropane-fatty-acyl-phospholipid synthase family protein</fullName>
        <ecNumber evidence="6">2.1.1.-</ecNumber>
    </submittedName>
</protein>
<dbReference type="GO" id="GO:0032259">
    <property type="term" value="P:methylation"/>
    <property type="evidence" value="ECO:0007669"/>
    <property type="project" value="UniProtKB-KW"/>
</dbReference>
<dbReference type="PANTHER" id="PTHR43667">
    <property type="entry name" value="CYCLOPROPANE-FATTY-ACYL-PHOSPHOLIPID SYNTHASE"/>
    <property type="match status" value="1"/>
</dbReference>
<dbReference type="EMBL" id="JBBHJY010000002">
    <property type="protein sequence ID" value="MEJ6009559.1"/>
    <property type="molecule type" value="Genomic_DNA"/>
</dbReference>
<dbReference type="InterPro" id="IPR050723">
    <property type="entry name" value="CFA/CMAS"/>
</dbReference>
<name>A0ABU8S6G2_9SPHN</name>
<dbReference type="CDD" id="cd02440">
    <property type="entry name" value="AdoMet_MTases"/>
    <property type="match status" value="1"/>
</dbReference>
<keyword evidence="4" id="KW-0949">S-adenosyl-L-methionine</keyword>
<dbReference type="RefSeq" id="WP_339965684.1">
    <property type="nucleotide sequence ID" value="NZ_JBBHJY010000002.1"/>
</dbReference>